<reference evidence="2" key="1">
    <citation type="journal article" date="2024" name="Front. Bioeng. Biotechnol.">
        <title>Genome-scale model development and genomic sequencing of the oleaginous clade Lipomyces.</title>
        <authorList>
            <person name="Czajka J.J."/>
            <person name="Han Y."/>
            <person name="Kim J."/>
            <person name="Mondo S.J."/>
            <person name="Hofstad B.A."/>
            <person name="Robles A."/>
            <person name="Haridas S."/>
            <person name="Riley R."/>
            <person name="LaButti K."/>
            <person name="Pangilinan J."/>
            <person name="Andreopoulos W."/>
            <person name="Lipzen A."/>
            <person name="Yan J."/>
            <person name="Wang M."/>
            <person name="Ng V."/>
            <person name="Grigoriev I.V."/>
            <person name="Spatafora J.W."/>
            <person name="Magnuson J.K."/>
            <person name="Baker S.E."/>
            <person name="Pomraning K.R."/>
        </authorList>
    </citation>
    <scope>NUCLEOTIDE SEQUENCE [LARGE SCALE GENOMIC DNA]</scope>
    <source>
        <strain evidence="2">CBS 10300</strain>
    </source>
</reference>
<dbReference type="Proteomes" id="UP001489719">
    <property type="component" value="Unassembled WGS sequence"/>
</dbReference>
<proteinExistence type="predicted"/>
<keyword evidence="2" id="KW-1185">Reference proteome</keyword>
<evidence type="ECO:0000313" key="1">
    <source>
        <dbReference type="EMBL" id="KAK9319307.1"/>
    </source>
</evidence>
<accession>A0ACC3TDS3</accession>
<sequence length="347" mass="39999">MDYMELYLKEKERWKQEKKRRKQEKKRRQQADERLQHEQHENQNTTFEEFIEFSSNKYSTLSTGSYSLRARLQRLLPSRRFLRDHGDSVCRKALASEADLVIYENNAVQDQVYQAITALRSIPAAQEAFHLGTKIDFENTSHAIDKSASSPNKPIVDETMKPKRSNADQDCVHHVENRDNILLYTIEYKPAHKLSADHLRHGLREMLSLISPSLRPGVAYFFRHHLLNDGSDEEAGPEDRTVKKTRLNPPLEGSEPLTSNDLAIQLIQDSDTPADARSGDSAQEQVLSIVEISETSRLSDRSSTPQVRSHNPSLWSYFNVSSLPGKLWYPKRGKKEPVEDREIQYKV</sequence>
<name>A0ACC3TDS3_9ASCO</name>
<organism evidence="1 2">
    <name type="scientific">Lipomyces orientalis</name>
    <dbReference type="NCBI Taxonomy" id="1233043"/>
    <lineage>
        <taxon>Eukaryota</taxon>
        <taxon>Fungi</taxon>
        <taxon>Dikarya</taxon>
        <taxon>Ascomycota</taxon>
        <taxon>Saccharomycotina</taxon>
        <taxon>Lipomycetes</taxon>
        <taxon>Lipomycetales</taxon>
        <taxon>Lipomycetaceae</taxon>
        <taxon>Lipomyces</taxon>
    </lineage>
</organism>
<gene>
    <name evidence="1" type="ORF">V1517DRAFT_349205</name>
</gene>
<dbReference type="EMBL" id="MU970200">
    <property type="protein sequence ID" value="KAK9319307.1"/>
    <property type="molecule type" value="Genomic_DNA"/>
</dbReference>
<evidence type="ECO:0000313" key="2">
    <source>
        <dbReference type="Proteomes" id="UP001489719"/>
    </source>
</evidence>
<comment type="caution">
    <text evidence="1">The sequence shown here is derived from an EMBL/GenBank/DDBJ whole genome shotgun (WGS) entry which is preliminary data.</text>
</comment>
<protein>
    <submittedName>
        <fullName evidence="1">Uncharacterized protein</fullName>
    </submittedName>
</protein>